<accession>B2A0V8</accession>
<dbReference type="Proteomes" id="UP000001683">
    <property type="component" value="Chromosome"/>
</dbReference>
<feature type="transmembrane region" description="Helical" evidence="1">
    <location>
        <begin position="58"/>
        <end position="79"/>
    </location>
</feature>
<gene>
    <name evidence="2" type="ordered locus">Nther_2423</name>
</gene>
<reference evidence="2 3" key="1">
    <citation type="submission" date="2008-04" db="EMBL/GenBank/DDBJ databases">
        <title>Complete sequence of chromosome of Natranaerobius thermophilus JW/NM-WN-LF.</title>
        <authorList>
            <consortium name="US DOE Joint Genome Institute"/>
            <person name="Copeland A."/>
            <person name="Lucas S."/>
            <person name="Lapidus A."/>
            <person name="Glavina del Rio T."/>
            <person name="Dalin E."/>
            <person name="Tice H."/>
            <person name="Bruce D."/>
            <person name="Goodwin L."/>
            <person name="Pitluck S."/>
            <person name="Chertkov O."/>
            <person name="Brettin T."/>
            <person name="Detter J.C."/>
            <person name="Han C."/>
            <person name="Kuske C.R."/>
            <person name="Schmutz J."/>
            <person name="Larimer F."/>
            <person name="Land M."/>
            <person name="Hauser L."/>
            <person name="Kyrpides N."/>
            <person name="Lykidis A."/>
            <person name="Mesbah N.M."/>
            <person name="Wiegel J."/>
        </authorList>
    </citation>
    <scope>NUCLEOTIDE SEQUENCE [LARGE SCALE GENOMIC DNA]</scope>
    <source>
        <strain evidence="3">ATCC BAA-1301 / DSM 18059 / JW/NM-WN-LF</strain>
    </source>
</reference>
<keyword evidence="3" id="KW-1185">Reference proteome</keyword>
<dbReference type="RefSeq" id="WP_012448835.1">
    <property type="nucleotide sequence ID" value="NC_010718.1"/>
</dbReference>
<dbReference type="AlphaFoldDB" id="B2A0V8"/>
<dbReference type="HOGENOM" id="CLU_112818_0_0_9"/>
<dbReference type="EMBL" id="CP001034">
    <property type="protein sequence ID" value="ACB85988.1"/>
    <property type="molecule type" value="Genomic_DNA"/>
</dbReference>
<evidence type="ECO:0000313" key="2">
    <source>
        <dbReference type="EMBL" id="ACB85988.1"/>
    </source>
</evidence>
<feature type="transmembrane region" description="Helical" evidence="1">
    <location>
        <begin position="7"/>
        <end position="29"/>
    </location>
</feature>
<feature type="transmembrane region" description="Helical" evidence="1">
    <location>
        <begin position="121"/>
        <end position="143"/>
    </location>
</feature>
<evidence type="ECO:0000256" key="1">
    <source>
        <dbReference type="SAM" id="Phobius"/>
    </source>
</evidence>
<protein>
    <submittedName>
        <fullName evidence="2">Uncharacterized protein</fullName>
    </submittedName>
</protein>
<feature type="transmembrane region" description="Helical" evidence="1">
    <location>
        <begin position="91"/>
        <end position="109"/>
    </location>
</feature>
<dbReference type="InParanoid" id="B2A0V8"/>
<keyword evidence="1" id="KW-0812">Transmembrane</keyword>
<proteinExistence type="predicted"/>
<reference evidence="2 3" key="2">
    <citation type="journal article" date="2011" name="J. Bacteriol.">
        <title>Complete genome sequence of the anaerobic, halophilic alkalithermophile Natranaerobius thermophilus JW/NM-WN-LF.</title>
        <authorList>
            <person name="Zhao B."/>
            <person name="Mesbah N.M."/>
            <person name="Dalin E."/>
            <person name="Goodwin L."/>
            <person name="Nolan M."/>
            <person name="Pitluck S."/>
            <person name="Chertkov O."/>
            <person name="Brettin T.S."/>
            <person name="Han J."/>
            <person name="Larimer F.W."/>
            <person name="Land M.L."/>
            <person name="Hauser L."/>
            <person name="Kyrpides N."/>
            <person name="Wiegel J."/>
        </authorList>
    </citation>
    <scope>NUCLEOTIDE SEQUENCE [LARGE SCALE GENOMIC DNA]</scope>
    <source>
        <strain evidence="3">ATCC BAA-1301 / DSM 18059 / JW/NM-WN-LF</strain>
    </source>
</reference>
<sequence length="150" mass="16820">MLLKDRLIRGFIAGVIASIFANIPGYILYSLGTTSMRFVDWAALFIYGTHAQNFLEMIVAQVGQIIFSGILGIIFAYLIPYITSIGNLFKGWLYGVGSWFFIYAFTILFDLEQTYPIRFGTAFSNFIGASIYGLILAAVLKWLDNKVSIK</sequence>
<dbReference type="OrthoDB" id="1796762at2"/>
<organism evidence="2 3">
    <name type="scientific">Natranaerobius thermophilus (strain ATCC BAA-1301 / DSM 18059 / JW/NM-WN-LF)</name>
    <dbReference type="NCBI Taxonomy" id="457570"/>
    <lineage>
        <taxon>Bacteria</taxon>
        <taxon>Bacillati</taxon>
        <taxon>Bacillota</taxon>
        <taxon>Clostridia</taxon>
        <taxon>Natranaerobiales</taxon>
        <taxon>Natranaerobiaceae</taxon>
        <taxon>Natranaerobius</taxon>
    </lineage>
</organism>
<keyword evidence="1" id="KW-0472">Membrane</keyword>
<keyword evidence="1" id="KW-1133">Transmembrane helix</keyword>
<dbReference type="KEGG" id="nth:Nther_2423"/>
<name>B2A0V8_NATTJ</name>
<dbReference type="eggNOG" id="ENOG5032RT4">
    <property type="taxonomic scope" value="Bacteria"/>
</dbReference>
<evidence type="ECO:0000313" key="3">
    <source>
        <dbReference type="Proteomes" id="UP000001683"/>
    </source>
</evidence>